<dbReference type="Gene3D" id="3.10.129.110">
    <property type="entry name" value="Polyketide synthase dehydratase"/>
    <property type="match status" value="1"/>
</dbReference>
<dbReference type="Pfam" id="PF14765">
    <property type="entry name" value="PS-DH"/>
    <property type="match status" value="1"/>
</dbReference>
<dbReference type="GO" id="GO:1901336">
    <property type="term" value="P:lactone biosynthetic process"/>
    <property type="evidence" value="ECO:0007669"/>
    <property type="project" value="UniProtKB-ARBA"/>
</dbReference>
<feature type="active site" description="Proton donor; for dehydratase activity" evidence="8">
    <location>
        <position position="1186"/>
    </location>
</feature>
<dbReference type="SMART" id="SM00827">
    <property type="entry name" value="PKS_AT"/>
    <property type="match status" value="1"/>
</dbReference>
<keyword evidence="7" id="KW-0012">Acyltransferase</keyword>
<dbReference type="FunFam" id="3.40.50.720:FF:000209">
    <property type="entry name" value="Polyketide synthase Pks12"/>
    <property type="match status" value="1"/>
</dbReference>
<keyword evidence="2" id="KW-0597">Phosphoprotein</keyword>
<dbReference type="GO" id="GO:0016491">
    <property type="term" value="F:oxidoreductase activity"/>
    <property type="evidence" value="ECO:0007669"/>
    <property type="project" value="UniProtKB-KW"/>
</dbReference>
<evidence type="ECO:0000256" key="6">
    <source>
        <dbReference type="ARBA" id="ARBA00023268"/>
    </source>
</evidence>
<dbReference type="GO" id="GO:0030639">
    <property type="term" value="P:polyketide biosynthetic process"/>
    <property type="evidence" value="ECO:0007669"/>
    <property type="project" value="UniProtKB-ARBA"/>
</dbReference>
<organism evidence="13">
    <name type="scientific">Peltigera membranacea</name>
    <dbReference type="NCBI Taxonomy" id="161997"/>
    <lineage>
        <taxon>Eukaryota</taxon>
        <taxon>Fungi</taxon>
        <taxon>Dikarya</taxon>
        <taxon>Ascomycota</taxon>
        <taxon>Pezizomycotina</taxon>
        <taxon>Lecanoromycetes</taxon>
        <taxon>OSLEUM clade</taxon>
        <taxon>Lecanoromycetidae</taxon>
        <taxon>Peltigerales</taxon>
        <taxon>Peltigerineae</taxon>
        <taxon>Peltigeraceae</taxon>
        <taxon>Peltigera</taxon>
    </lineage>
</organism>
<keyword evidence="4" id="KW-0521">NADP</keyword>
<evidence type="ECO:0000259" key="11">
    <source>
        <dbReference type="PROSITE" id="PS52004"/>
    </source>
</evidence>
<dbReference type="PANTHER" id="PTHR43775:SF29">
    <property type="entry name" value="ASPERFURANONE POLYKETIDE SYNTHASE AFOG-RELATED"/>
    <property type="match status" value="1"/>
</dbReference>
<evidence type="ECO:0000256" key="5">
    <source>
        <dbReference type="ARBA" id="ARBA00023002"/>
    </source>
</evidence>
<dbReference type="SUPFAM" id="SSF55048">
    <property type="entry name" value="Probable ACP-binding domain of malonyl-CoA ACP transacylase"/>
    <property type="match status" value="1"/>
</dbReference>
<dbReference type="InterPro" id="IPR056501">
    <property type="entry name" value="NAD-bd_HRPKS_sdrA"/>
</dbReference>
<dbReference type="InterPro" id="IPR006162">
    <property type="entry name" value="Ppantetheine_attach_site"/>
</dbReference>
<dbReference type="GO" id="GO:0031177">
    <property type="term" value="F:phosphopantetheine binding"/>
    <property type="evidence" value="ECO:0007669"/>
    <property type="project" value="InterPro"/>
</dbReference>
<dbReference type="Gene3D" id="3.90.180.10">
    <property type="entry name" value="Medium-chain alcohol dehydrogenases, catalytic domain"/>
    <property type="match status" value="1"/>
</dbReference>
<dbReference type="Pfam" id="PF02801">
    <property type="entry name" value="Ketoacyl-synt_C"/>
    <property type="match status" value="1"/>
</dbReference>
<dbReference type="SUPFAM" id="SSF53335">
    <property type="entry name" value="S-adenosyl-L-methionine-dependent methyltransferases"/>
    <property type="match status" value="1"/>
</dbReference>
<dbReference type="CDD" id="cd05195">
    <property type="entry name" value="enoyl_red"/>
    <property type="match status" value="1"/>
</dbReference>
<sequence>MGESQFTPFLPPVQSGFMDHSSSHGQREDKSVRTPMPIAIIGMSCRFPGDSTSPEKLWTLCAEGRSAWSKIPEKRFNRKAFYHPQGEKQTTTNVLGGHFLTEDLSFFDASFFNMSSEVASTMDFQCRLQLESTYEALENAGIPLGKASGMGTSVFTGAFFRDYMDSYMRDPGSFPRYVVTGNSGNMLSNRISHFFDLRGPSMTIDTGCSSGLVALHLGCRSLQTGESKMAIIGGANVILNPDNFILMSNLGFLSPDGKSYAFDRRASGYGRGEGVSTIIVKPLEDALRDRDPVRAVIKNTAINQDGKTQTITSPSQAAQEDLIRKCYREAGIEPSSAGYVEAHGTGTRAGDVVEAGAIAATFGQKRSLEQPLFIGSVKTNIGHLEPASGFASILKVALALEKGSIPPSINFEIPNEEIPLEHWNLAIPKKLEPWPSGYLRRASVNNFGYGGTNAHVIMEGPTLHDSNLSRLDDEHKNLEHTSRVFVLSAKDETAARSMTSNLTTYLRDSKDLDQYTMLDNLAYTLGQRRSIFPWIVATPAESKNALIDAFEDSASKPTHSLDHPRLGFVFTGQGAQWYAMGRELIKAYPIFKNSLCEADKYLRDFGASWSLMDELMKDEKTSLVNDAILSPPLCVAVQISIVRLLSSWNIKPTAVTSHSSGEVAAAYTAGVIDLQEAMAIVYSRGIHLEDLRKKTIFHGGMIAVGLGRESAKSYISTVTSGQAVVACINSPSSTTISGDLVAIEELEAKLTSDNVFVRRLKVDVAYHSHHMKPLKDGYLKSLRKALKQNGSFGEILYYSPVTGARVMSATDIEPEHWVKNMLEPVQFFDALHTMCIGNDSPKPRDETQVDMLVEIGPHNALAGPIRQALVLPKLKDKGIQYGSCLTRGKDAVGTMQALVCSLLCIGCQVDLGAVNFPREEPTLNVIHDLPCYPWTHQVRYWTEPRLNRAHRLRAHPHHDLLGLPEDGGNSLAPTWRHIIRPAEVPWVHDHLVQSDIVYPGAGFISMAIEALHQISQSNSKVISGYRLQEIDIIKALVIPNSSHGVEVQLSLRGCSSKYPGKQGWHEFHVYSTNEENTWTEHCKGWISLESKPVKNSSRTLNGFSPRPLSDGVYESLPGSLVQNLNPENIYNNLQAVGVYHGPSFRNLTSIKFTQGHSISTFVVADTASLMPAEYEHSHVIHPTTLDSVFQSVYSTLPQAGSRNSVAMIPRSIKSMYVSHEISSESGHRFDAHSALHRHNSRGFDSSVFVRDEFGSLVLTVDGLSCQSVGRTTAKEANTTPKNMVLTMQWDHDLLSNKSAVLMQSLSFSPDPLENAVVVDLRRACFHFICDSLSELTESDVEKMLWHHRRFYTWMSSDETKTSFGLLGSESDKEKEILYSRVSNASVNGKMVCRIGNNITPILRQQVAPLELMLEDKLLYDYYTRALRIDRSYSQIKKLIKLFAHKFPQAKVLEIGGGTGGCTQGVLEAFGEGKNHPRLAHYDFTDISSGFFEMAREKFSAWRDLMSFNKFDVETDPEIQGFEKHSYDLIIACQVLHATKAIDVTLKNVRTLLKPGGILLMVETTHDVIDIQLVFGVLPGWWLSEEEERNCSPSLSVDSWDRVLRRTGFTGLDVQVQDCEDPNYVMSVMMSVATSTVSPAFEPEVVLVYEGVQPPAPWLNDLKTALKAATGHEPIIENLNAAQGIGRVCIFLDDAARPILSRLDSLEFHSLRNLLTNSDAILWVSHGGTMDCEIPEAALHTGLLRTLRCENTNRRYVSLDLDPQRTPWTSDTTRVIVDIYKKSFDYSREKNLIECEYSERNLLISVPRISENNVESEAIAVDIPVKEQQFYQDEHETRLEVQNPGELESLVLKEYPVAVSLPADFVEIEPAAFGLNFRDVTVALDQLDSTIMGLECSGVVTKVGAKVNDRVKVGDRVCTLLRGHWANSVHVHWTSVIRIPDDMAFEVAASIPVAFVTAYYSLFDLGRLRKGETVLIHSAAWGVGQAAIMFAQHVEARVFVTVDSKEKRDFLIKNYDIPLDHIFSDKDSSFAAKVMDKTYDKGVDVVLNSLAGKPLHETWKCVARFGRFIEIGKRDLEQNNYLEMAPFTRSVSFSSVDIIALGDIKGDIVAEILVKVMHMLKEKDIRPVSPITTYSVSDLYKAFRLVETGKYLGKVIIQPHQDELVKVLPRREETKLPTSASYVVVGGLGGLGRSACQWLVEHGAKNIILLSRNAKSQANASFLDKLRNFGAKIVAENCDVADKLDLARAINKCQEMPPVRGVIQGAMVLQDSVFEKMSFVDFNTALRPKLEGSWNLHQQFSGSQLDFFIMLSSMTGVAGNSSQANYAAGGSFQDALARHRAAQGLPAVSIDLGMVRSVGYVAETKGVADRMMKSGYQFVQEEEVLRLIEAAITKPIRQQHSSQILIGIASGAGTDWGLAPWRHDLRFGELLQAEQSLQAKDSTKDKQKDALGFKSQLVNAKSWDEAVNQICATIVTKISEMFSIPESEIDKTATLARYGMDSLVAVELRNWLSHTFQGQSSIFDVMQSSSLIVLATKTALKSKLVNPAFYHSTVMH</sequence>
<dbReference type="PANTHER" id="PTHR43775">
    <property type="entry name" value="FATTY ACID SYNTHASE"/>
    <property type="match status" value="1"/>
</dbReference>
<feature type="region of interest" description="Disordered" evidence="9">
    <location>
        <begin position="1"/>
        <end position="33"/>
    </location>
</feature>
<dbReference type="Pfam" id="PF16197">
    <property type="entry name" value="KAsynt_C_assoc"/>
    <property type="match status" value="1"/>
</dbReference>
<feature type="domain" description="Carrier" evidence="10">
    <location>
        <begin position="2464"/>
        <end position="2541"/>
    </location>
</feature>
<dbReference type="InterPro" id="IPR020841">
    <property type="entry name" value="PKS_Beta-ketoAc_synthase_dom"/>
</dbReference>
<dbReference type="Pfam" id="PF08242">
    <property type="entry name" value="Methyltransf_12"/>
    <property type="match status" value="1"/>
</dbReference>
<dbReference type="InterPro" id="IPR049551">
    <property type="entry name" value="PKS_DH_C"/>
</dbReference>
<accession>F8QWS9</accession>
<dbReference type="InterPro" id="IPR036291">
    <property type="entry name" value="NAD(P)-bd_dom_sf"/>
</dbReference>
<dbReference type="InterPro" id="IPR020843">
    <property type="entry name" value="ER"/>
</dbReference>
<feature type="domain" description="Ketosynthase family 3 (KS3)" evidence="11">
    <location>
        <begin position="35"/>
        <end position="460"/>
    </location>
</feature>
<dbReference type="CDD" id="cd02440">
    <property type="entry name" value="AdoMet_MTases"/>
    <property type="match status" value="1"/>
</dbReference>
<dbReference type="InterPro" id="IPR013968">
    <property type="entry name" value="PKS_KR"/>
</dbReference>
<dbReference type="PROSITE" id="PS52004">
    <property type="entry name" value="KS3_2"/>
    <property type="match status" value="1"/>
</dbReference>
<gene>
    <name evidence="13" type="primary">PKS5</name>
</gene>
<dbReference type="SUPFAM" id="SSF51735">
    <property type="entry name" value="NAD(P)-binding Rossmann-fold domains"/>
    <property type="match status" value="2"/>
</dbReference>
<dbReference type="InterPro" id="IPR020806">
    <property type="entry name" value="PKS_PP-bd"/>
</dbReference>
<evidence type="ECO:0000256" key="9">
    <source>
        <dbReference type="SAM" id="MobiDB-lite"/>
    </source>
</evidence>
<dbReference type="Pfam" id="PF23297">
    <property type="entry name" value="ACP_SdgA_C"/>
    <property type="match status" value="1"/>
</dbReference>
<dbReference type="SUPFAM" id="SSF52151">
    <property type="entry name" value="FabD/lysophospholipase-like"/>
    <property type="match status" value="1"/>
</dbReference>
<dbReference type="SMART" id="SM00826">
    <property type="entry name" value="PKS_DH"/>
    <property type="match status" value="1"/>
</dbReference>
<dbReference type="EMBL" id="HM180408">
    <property type="protein sequence ID" value="AEE65373.1"/>
    <property type="molecule type" value="Genomic_DNA"/>
</dbReference>
<dbReference type="InterPro" id="IPR020807">
    <property type="entry name" value="PKS_DH"/>
</dbReference>
<dbReference type="SMART" id="SM00823">
    <property type="entry name" value="PKS_PP"/>
    <property type="match status" value="1"/>
</dbReference>
<dbReference type="InterPro" id="IPR014043">
    <property type="entry name" value="Acyl_transferase_dom"/>
</dbReference>
<dbReference type="InterPro" id="IPR016039">
    <property type="entry name" value="Thiolase-like"/>
</dbReference>
<dbReference type="PROSITE" id="PS52019">
    <property type="entry name" value="PKS_MFAS_DH"/>
    <property type="match status" value="1"/>
</dbReference>
<dbReference type="SMART" id="SM00825">
    <property type="entry name" value="PKS_KS"/>
    <property type="match status" value="1"/>
</dbReference>
<dbReference type="GO" id="GO:0004312">
    <property type="term" value="F:fatty acid synthase activity"/>
    <property type="evidence" value="ECO:0007669"/>
    <property type="project" value="TreeGrafter"/>
</dbReference>
<dbReference type="InterPro" id="IPR057326">
    <property type="entry name" value="KR_dom"/>
</dbReference>
<evidence type="ECO:0000313" key="13">
    <source>
        <dbReference type="EMBL" id="AEE65373.1"/>
    </source>
</evidence>
<dbReference type="InterPro" id="IPR013217">
    <property type="entry name" value="Methyltransf_12"/>
</dbReference>
<dbReference type="InterPro" id="IPR013154">
    <property type="entry name" value="ADH-like_N"/>
</dbReference>
<evidence type="ECO:0000256" key="3">
    <source>
        <dbReference type="ARBA" id="ARBA00022679"/>
    </source>
</evidence>
<dbReference type="InterPro" id="IPR029063">
    <property type="entry name" value="SAM-dependent_MTases_sf"/>
</dbReference>
<evidence type="ECO:0000256" key="7">
    <source>
        <dbReference type="ARBA" id="ARBA00023315"/>
    </source>
</evidence>
<evidence type="ECO:0000259" key="10">
    <source>
        <dbReference type="PROSITE" id="PS50075"/>
    </source>
</evidence>
<dbReference type="SUPFAM" id="SSF47336">
    <property type="entry name" value="ACP-like"/>
    <property type="match status" value="1"/>
</dbReference>
<feature type="region of interest" description="C-terminal hotdog fold" evidence="8">
    <location>
        <begin position="1121"/>
        <end position="1274"/>
    </location>
</feature>
<dbReference type="Pfam" id="PF00698">
    <property type="entry name" value="Acyl_transf_1"/>
    <property type="match status" value="1"/>
</dbReference>
<dbReference type="InterPro" id="IPR032821">
    <property type="entry name" value="PKS_assoc"/>
</dbReference>
<feature type="region of interest" description="N-terminal hotdog fold" evidence="8">
    <location>
        <begin position="958"/>
        <end position="1093"/>
    </location>
</feature>
<evidence type="ECO:0000256" key="1">
    <source>
        <dbReference type="ARBA" id="ARBA00022450"/>
    </source>
</evidence>
<keyword evidence="6" id="KW-0511">Multifunctional enzyme</keyword>
<dbReference type="InterPro" id="IPR016035">
    <property type="entry name" value="Acyl_Trfase/lysoPLipase"/>
</dbReference>
<keyword evidence="3" id="KW-0808">Transferase</keyword>
<protein>
    <submittedName>
        <fullName evidence="13">Reducing type I polyketide synthase</fullName>
    </submittedName>
</protein>
<reference evidence="13" key="1">
    <citation type="submission" date="2010-05" db="EMBL/GenBank/DDBJ databases">
        <title>Diversity of type I polyketide synthase genes in the lichen Peltigera membranacea.</title>
        <authorList>
            <person name="Gagunashvili A.N."/>
            <person name="Andresson O.S."/>
        </authorList>
    </citation>
    <scope>NUCLEOTIDE SEQUENCE</scope>
</reference>
<evidence type="ECO:0000259" key="12">
    <source>
        <dbReference type="PROSITE" id="PS52019"/>
    </source>
</evidence>
<dbReference type="InterPro" id="IPR049900">
    <property type="entry name" value="PKS_mFAS_DH"/>
</dbReference>
<dbReference type="InterPro" id="IPR049552">
    <property type="entry name" value="PKS_DH_N"/>
</dbReference>
<dbReference type="Pfam" id="PF00109">
    <property type="entry name" value="ketoacyl-synt"/>
    <property type="match status" value="1"/>
</dbReference>
<dbReference type="Gene3D" id="3.40.47.10">
    <property type="match status" value="1"/>
</dbReference>
<dbReference type="SUPFAM" id="SSF50129">
    <property type="entry name" value="GroES-like"/>
    <property type="match status" value="1"/>
</dbReference>
<dbReference type="Pfam" id="PF08659">
    <property type="entry name" value="KR"/>
    <property type="match status" value="1"/>
</dbReference>
<evidence type="ECO:0000256" key="8">
    <source>
        <dbReference type="PROSITE-ProRule" id="PRU01363"/>
    </source>
</evidence>
<keyword evidence="5" id="KW-0560">Oxidoreductase</keyword>
<dbReference type="Gene3D" id="3.40.50.150">
    <property type="entry name" value="Vaccinia Virus protein VP39"/>
    <property type="match status" value="1"/>
</dbReference>
<dbReference type="Gene3D" id="3.40.50.720">
    <property type="entry name" value="NAD(P)-binding Rossmann-like Domain"/>
    <property type="match status" value="1"/>
</dbReference>
<dbReference type="InterPro" id="IPR009081">
    <property type="entry name" value="PP-bd_ACP"/>
</dbReference>
<evidence type="ECO:0000256" key="4">
    <source>
        <dbReference type="ARBA" id="ARBA00022857"/>
    </source>
</evidence>
<dbReference type="GO" id="GO:0004315">
    <property type="term" value="F:3-oxoacyl-[acyl-carrier-protein] synthase activity"/>
    <property type="evidence" value="ECO:0007669"/>
    <property type="project" value="InterPro"/>
</dbReference>
<evidence type="ECO:0000256" key="2">
    <source>
        <dbReference type="ARBA" id="ARBA00022553"/>
    </source>
</evidence>
<dbReference type="InterPro" id="IPR036736">
    <property type="entry name" value="ACP-like_sf"/>
</dbReference>
<dbReference type="Pfam" id="PF13602">
    <property type="entry name" value="ADH_zinc_N_2"/>
    <property type="match status" value="1"/>
</dbReference>
<dbReference type="SMART" id="SM00822">
    <property type="entry name" value="PKS_KR"/>
    <property type="match status" value="1"/>
</dbReference>
<dbReference type="SUPFAM" id="SSF53901">
    <property type="entry name" value="Thiolase-like"/>
    <property type="match status" value="1"/>
</dbReference>
<feature type="compositionally biased region" description="Basic and acidic residues" evidence="9">
    <location>
        <begin position="21"/>
        <end position="32"/>
    </location>
</feature>
<dbReference type="InterPro" id="IPR018201">
    <property type="entry name" value="Ketoacyl_synth_AS"/>
</dbReference>
<dbReference type="CDD" id="cd00833">
    <property type="entry name" value="PKS"/>
    <property type="match status" value="1"/>
</dbReference>
<dbReference type="GO" id="GO:0006633">
    <property type="term" value="P:fatty acid biosynthetic process"/>
    <property type="evidence" value="ECO:0007669"/>
    <property type="project" value="InterPro"/>
</dbReference>
<dbReference type="InterPro" id="IPR016036">
    <property type="entry name" value="Malonyl_transacylase_ACP-bd"/>
</dbReference>
<dbReference type="InterPro" id="IPR011032">
    <property type="entry name" value="GroES-like_sf"/>
</dbReference>
<dbReference type="InterPro" id="IPR050091">
    <property type="entry name" value="PKS_NRPS_Biosynth_Enz"/>
</dbReference>
<dbReference type="PROSITE" id="PS00606">
    <property type="entry name" value="KS3_1"/>
    <property type="match status" value="1"/>
</dbReference>
<dbReference type="Pfam" id="PF21089">
    <property type="entry name" value="PKS_DH_N"/>
    <property type="match status" value="1"/>
</dbReference>
<name>F8QWS9_9LECA</name>
<keyword evidence="1" id="KW-0596">Phosphopantetheine</keyword>
<proteinExistence type="predicted"/>
<dbReference type="Pfam" id="PF08240">
    <property type="entry name" value="ADH_N"/>
    <property type="match status" value="1"/>
</dbReference>
<dbReference type="InterPro" id="IPR001227">
    <property type="entry name" value="Ac_transferase_dom_sf"/>
</dbReference>
<dbReference type="PROSITE" id="PS50075">
    <property type="entry name" value="CARRIER"/>
    <property type="match status" value="1"/>
</dbReference>
<feature type="active site" description="Proton acceptor; for dehydratase activity" evidence="8">
    <location>
        <position position="990"/>
    </location>
</feature>
<dbReference type="Gene3D" id="1.10.1200.10">
    <property type="entry name" value="ACP-like"/>
    <property type="match status" value="1"/>
</dbReference>
<dbReference type="Pfam" id="PF23114">
    <property type="entry name" value="NAD-bd_HRPKS_sdrA"/>
    <property type="match status" value="1"/>
</dbReference>
<dbReference type="Gene3D" id="3.40.366.10">
    <property type="entry name" value="Malonyl-Coenzyme A Acyl Carrier Protein, domain 2"/>
    <property type="match status" value="1"/>
</dbReference>
<dbReference type="InterPro" id="IPR042104">
    <property type="entry name" value="PKS_dehydratase_sf"/>
</dbReference>
<dbReference type="PROSITE" id="PS00012">
    <property type="entry name" value="PHOSPHOPANTETHEINE"/>
    <property type="match status" value="1"/>
</dbReference>
<feature type="domain" description="PKS/mFAS DH" evidence="12">
    <location>
        <begin position="958"/>
        <end position="1274"/>
    </location>
</feature>
<dbReference type="SMART" id="SM00829">
    <property type="entry name" value="PKS_ER"/>
    <property type="match status" value="1"/>
</dbReference>
<dbReference type="InterPro" id="IPR014031">
    <property type="entry name" value="Ketoacyl_synth_C"/>
</dbReference>
<dbReference type="InterPro" id="IPR014030">
    <property type="entry name" value="Ketoacyl_synth_N"/>
</dbReference>